<feature type="domain" description="Rhodanese" evidence="1">
    <location>
        <begin position="67"/>
        <end position="159"/>
    </location>
</feature>
<evidence type="ECO:0000259" key="1">
    <source>
        <dbReference type="PROSITE" id="PS50206"/>
    </source>
</evidence>
<protein>
    <submittedName>
        <fullName evidence="2">Rhodanese-like domain-containing protein</fullName>
    </submittedName>
</protein>
<dbReference type="PROSITE" id="PS50206">
    <property type="entry name" value="RHODANESE_3"/>
    <property type="match status" value="1"/>
</dbReference>
<dbReference type="AlphaFoldDB" id="A0A5J4KZ14"/>
<organism evidence="2">
    <name type="scientific">hot springs metagenome</name>
    <dbReference type="NCBI Taxonomy" id="433727"/>
    <lineage>
        <taxon>unclassified sequences</taxon>
        <taxon>metagenomes</taxon>
        <taxon>ecological metagenomes</taxon>
    </lineage>
</organism>
<dbReference type="InterPro" id="IPR036873">
    <property type="entry name" value="Rhodanese-like_dom_sf"/>
</dbReference>
<dbReference type="CDD" id="cd00158">
    <property type="entry name" value="RHOD"/>
    <property type="match status" value="1"/>
</dbReference>
<gene>
    <name evidence="2" type="ORF">A45J_2237</name>
</gene>
<name>A0A5J4KZ14_9ZZZZ</name>
<dbReference type="SUPFAM" id="SSF52821">
    <property type="entry name" value="Rhodanese/Cell cycle control phosphatase"/>
    <property type="match status" value="1"/>
</dbReference>
<reference evidence="2" key="1">
    <citation type="submission" date="2019-10" db="EMBL/GenBank/DDBJ databases">
        <title>Metagenomic sequencing of thiosulfate-disproportionating enrichment culture.</title>
        <authorList>
            <person name="Umezawa K."/>
            <person name="Kojima H."/>
            <person name="Fukui M."/>
        </authorList>
    </citation>
    <scope>NUCLEOTIDE SEQUENCE</scope>
    <source>
        <strain evidence="2">45J</strain>
    </source>
</reference>
<evidence type="ECO:0000313" key="2">
    <source>
        <dbReference type="EMBL" id="GER94474.1"/>
    </source>
</evidence>
<dbReference type="SMART" id="SM00450">
    <property type="entry name" value="RHOD"/>
    <property type="match status" value="1"/>
</dbReference>
<dbReference type="Gene3D" id="3.40.250.10">
    <property type="entry name" value="Rhodanese-like domain"/>
    <property type="match status" value="1"/>
</dbReference>
<accession>A0A5J4KZ14</accession>
<sequence>MKSAKIVGMFLSVLMFLVGIAFAASWPDTVMNKVNEIHELEKAKKEMPPSLEGIPNISGDKAYELWKSKKAIFLDNRIKTQYDTEKIPGAEWFFCDDLIKQGPSMADRLDKNKEYVLYCNGIKCWRSPSVAVMLHSLGFKVHWYREGLPDWKKRGYPTE</sequence>
<proteinExistence type="predicted"/>
<dbReference type="EMBL" id="BLAB01000001">
    <property type="protein sequence ID" value="GER94474.1"/>
    <property type="molecule type" value="Genomic_DNA"/>
</dbReference>
<comment type="caution">
    <text evidence="2">The sequence shown here is derived from an EMBL/GenBank/DDBJ whole genome shotgun (WGS) entry which is preliminary data.</text>
</comment>
<dbReference type="InterPro" id="IPR001763">
    <property type="entry name" value="Rhodanese-like_dom"/>
</dbReference>
<dbReference type="Pfam" id="PF00581">
    <property type="entry name" value="Rhodanese"/>
    <property type="match status" value="1"/>
</dbReference>